<dbReference type="Proteomes" id="UP001217089">
    <property type="component" value="Unassembled WGS sequence"/>
</dbReference>
<proteinExistence type="predicted"/>
<comment type="caution">
    <text evidence="1">The sequence shown here is derived from an EMBL/GenBank/DDBJ whole genome shotgun (WGS) entry which is preliminary data.</text>
</comment>
<name>A0ABQ9EAH4_TEGGR</name>
<keyword evidence="2" id="KW-1185">Reference proteome</keyword>
<evidence type="ECO:0000313" key="1">
    <source>
        <dbReference type="EMBL" id="KAJ8300490.1"/>
    </source>
</evidence>
<dbReference type="EMBL" id="JARBDR010000919">
    <property type="protein sequence ID" value="KAJ8300490.1"/>
    <property type="molecule type" value="Genomic_DNA"/>
</dbReference>
<reference evidence="1 2" key="1">
    <citation type="submission" date="2022-12" db="EMBL/GenBank/DDBJ databases">
        <title>Chromosome-level genome of Tegillarca granosa.</title>
        <authorList>
            <person name="Kim J."/>
        </authorList>
    </citation>
    <scope>NUCLEOTIDE SEQUENCE [LARGE SCALE GENOMIC DNA]</scope>
    <source>
        <strain evidence="1">Teg-2019</strain>
        <tissue evidence="1">Adductor muscle</tissue>
    </source>
</reference>
<gene>
    <name evidence="1" type="ORF">KUTeg_022009</name>
</gene>
<sequence length="72" mass="8409">MGKSEDKELWEKLFYINKTLLPEKFVQIRQVFGVYRADAYEKDRCNAPYGEKKVISFMIELVNLFGADVAIT</sequence>
<organism evidence="1 2">
    <name type="scientific">Tegillarca granosa</name>
    <name type="common">Malaysian cockle</name>
    <name type="synonym">Anadara granosa</name>
    <dbReference type="NCBI Taxonomy" id="220873"/>
    <lineage>
        <taxon>Eukaryota</taxon>
        <taxon>Metazoa</taxon>
        <taxon>Spiralia</taxon>
        <taxon>Lophotrochozoa</taxon>
        <taxon>Mollusca</taxon>
        <taxon>Bivalvia</taxon>
        <taxon>Autobranchia</taxon>
        <taxon>Pteriomorphia</taxon>
        <taxon>Arcoida</taxon>
        <taxon>Arcoidea</taxon>
        <taxon>Arcidae</taxon>
        <taxon>Tegillarca</taxon>
    </lineage>
</organism>
<evidence type="ECO:0000313" key="2">
    <source>
        <dbReference type="Proteomes" id="UP001217089"/>
    </source>
</evidence>
<accession>A0ABQ9EAH4</accession>
<protein>
    <submittedName>
        <fullName evidence="1">Uncharacterized protein</fullName>
    </submittedName>
</protein>